<protein>
    <submittedName>
        <fullName evidence="2">Uncharacterized protein</fullName>
    </submittedName>
</protein>
<keyword evidence="1" id="KW-0472">Membrane</keyword>
<feature type="transmembrane region" description="Helical" evidence="1">
    <location>
        <begin position="30"/>
        <end position="46"/>
    </location>
</feature>
<dbReference type="Proteomes" id="UP000219356">
    <property type="component" value="Unassembled WGS sequence"/>
</dbReference>
<feature type="transmembrane region" description="Helical" evidence="1">
    <location>
        <begin position="5"/>
        <end position="24"/>
    </location>
</feature>
<gene>
    <name evidence="2" type="ORF">SAMN05421503_2845</name>
</gene>
<evidence type="ECO:0000313" key="3">
    <source>
        <dbReference type="Proteomes" id="UP000219356"/>
    </source>
</evidence>
<dbReference type="AlphaFoldDB" id="A0A285P2V2"/>
<proteinExistence type="predicted"/>
<dbReference type="EMBL" id="OBEK01000004">
    <property type="protein sequence ID" value="SNZ16060.1"/>
    <property type="molecule type" value="Genomic_DNA"/>
</dbReference>
<name>A0A285P2V2_9BACI</name>
<feature type="transmembrane region" description="Helical" evidence="1">
    <location>
        <begin position="66"/>
        <end position="89"/>
    </location>
</feature>
<keyword evidence="3" id="KW-1185">Reference proteome</keyword>
<sequence>MREYILFAILIILFLAVILFTRYLNKPVKGLFVVYYLALGILFIIVEERIDNNLIICVVNALYQLLILRCMSYLKILFISSAVVVVLPLPPSRTLWIVVTFYRQIFTIGF</sequence>
<keyword evidence="1" id="KW-1133">Transmembrane helix</keyword>
<evidence type="ECO:0000313" key="2">
    <source>
        <dbReference type="EMBL" id="SNZ16060.1"/>
    </source>
</evidence>
<reference evidence="3" key="1">
    <citation type="submission" date="2017-09" db="EMBL/GenBank/DDBJ databases">
        <authorList>
            <person name="Varghese N."/>
            <person name="Submissions S."/>
        </authorList>
    </citation>
    <scope>NUCLEOTIDE SEQUENCE [LARGE SCALE GENOMIC DNA]</scope>
    <source>
        <strain evidence="3">CGMCC 1.8913</strain>
    </source>
</reference>
<accession>A0A285P2V2</accession>
<keyword evidence="1" id="KW-0812">Transmembrane</keyword>
<evidence type="ECO:0000256" key="1">
    <source>
        <dbReference type="SAM" id="Phobius"/>
    </source>
</evidence>
<organism evidence="2 3">
    <name type="scientific">Terribacillus aidingensis</name>
    <dbReference type="NCBI Taxonomy" id="586416"/>
    <lineage>
        <taxon>Bacteria</taxon>
        <taxon>Bacillati</taxon>
        <taxon>Bacillota</taxon>
        <taxon>Bacilli</taxon>
        <taxon>Bacillales</taxon>
        <taxon>Bacillaceae</taxon>
        <taxon>Terribacillus</taxon>
    </lineage>
</organism>